<gene>
    <name evidence="2" type="ORF">LRAMOSA09489</name>
</gene>
<evidence type="ECO:0000313" key="2">
    <source>
        <dbReference type="EMBL" id="CDS06966.1"/>
    </source>
</evidence>
<feature type="region of interest" description="Disordered" evidence="1">
    <location>
        <begin position="1"/>
        <end position="79"/>
    </location>
</feature>
<organism evidence="2">
    <name type="scientific">Lichtheimia ramosa</name>
    <dbReference type="NCBI Taxonomy" id="688394"/>
    <lineage>
        <taxon>Eukaryota</taxon>
        <taxon>Fungi</taxon>
        <taxon>Fungi incertae sedis</taxon>
        <taxon>Mucoromycota</taxon>
        <taxon>Mucoromycotina</taxon>
        <taxon>Mucoromycetes</taxon>
        <taxon>Mucorales</taxon>
        <taxon>Lichtheimiaceae</taxon>
        <taxon>Lichtheimia</taxon>
    </lineage>
</organism>
<dbReference type="AlphaFoldDB" id="A0A077WGZ8"/>
<dbReference type="EMBL" id="LK023322">
    <property type="protein sequence ID" value="CDS06966.1"/>
    <property type="molecule type" value="Genomic_DNA"/>
</dbReference>
<sequence length="79" mass="8663">MDIGQLNNPFKSKTQSREGTSEGGSDPYQIGDYDEPAPQPQQQQQQQPSQDQSTTAKVADKVKSEAQHAADKMTGNQQQ</sequence>
<accession>A0A077WGZ8</accession>
<reference evidence="2" key="1">
    <citation type="journal article" date="2014" name="Genome Announc.">
        <title>De novo whole-genome sequence and genome annotation of Lichtheimia ramosa.</title>
        <authorList>
            <person name="Linde J."/>
            <person name="Schwartze V."/>
            <person name="Binder U."/>
            <person name="Lass-Florl C."/>
            <person name="Voigt K."/>
            <person name="Horn F."/>
        </authorList>
    </citation>
    <scope>NUCLEOTIDE SEQUENCE</scope>
    <source>
        <strain evidence="2">JMRC FSU:6197</strain>
    </source>
</reference>
<name>A0A077WGZ8_9FUNG</name>
<evidence type="ECO:0000256" key="1">
    <source>
        <dbReference type="SAM" id="MobiDB-lite"/>
    </source>
</evidence>
<dbReference type="OrthoDB" id="10399967at2759"/>
<protein>
    <submittedName>
        <fullName evidence="2">Uncharacterized protein</fullName>
    </submittedName>
</protein>
<proteinExistence type="predicted"/>
<feature type="compositionally biased region" description="Low complexity" evidence="1">
    <location>
        <begin position="40"/>
        <end position="53"/>
    </location>
</feature>
<feature type="compositionally biased region" description="Basic and acidic residues" evidence="1">
    <location>
        <begin position="58"/>
        <end position="71"/>
    </location>
</feature>
<feature type="compositionally biased region" description="Polar residues" evidence="1">
    <location>
        <begin position="1"/>
        <end position="13"/>
    </location>
</feature>